<dbReference type="PROSITE" id="PS50097">
    <property type="entry name" value="BTB"/>
    <property type="match status" value="1"/>
</dbReference>
<proteinExistence type="predicted"/>
<protein>
    <recommendedName>
        <fullName evidence="1">BTB domain-containing protein</fullName>
    </recommendedName>
</protein>
<dbReference type="Gene3D" id="3.30.710.10">
    <property type="entry name" value="Potassium Channel Kv1.1, Chain A"/>
    <property type="match status" value="1"/>
</dbReference>
<dbReference type="InterPro" id="IPR000210">
    <property type="entry name" value="BTB/POZ_dom"/>
</dbReference>
<keyword evidence="3" id="KW-1185">Reference proteome</keyword>
<feature type="domain" description="BTB" evidence="1">
    <location>
        <begin position="102"/>
        <end position="170"/>
    </location>
</feature>
<gene>
    <name evidence="2" type="ORF">K402DRAFT_222094</name>
</gene>
<reference evidence="2" key="1">
    <citation type="journal article" date="2020" name="Stud. Mycol.">
        <title>101 Dothideomycetes genomes: a test case for predicting lifestyles and emergence of pathogens.</title>
        <authorList>
            <person name="Haridas S."/>
            <person name="Albert R."/>
            <person name="Binder M."/>
            <person name="Bloem J."/>
            <person name="Labutti K."/>
            <person name="Salamov A."/>
            <person name="Andreopoulos B."/>
            <person name="Baker S."/>
            <person name="Barry K."/>
            <person name="Bills G."/>
            <person name="Bluhm B."/>
            <person name="Cannon C."/>
            <person name="Castanera R."/>
            <person name="Culley D."/>
            <person name="Daum C."/>
            <person name="Ezra D."/>
            <person name="Gonzalez J."/>
            <person name="Henrissat B."/>
            <person name="Kuo A."/>
            <person name="Liang C."/>
            <person name="Lipzen A."/>
            <person name="Lutzoni F."/>
            <person name="Magnuson J."/>
            <person name="Mondo S."/>
            <person name="Nolan M."/>
            <person name="Ohm R."/>
            <person name="Pangilinan J."/>
            <person name="Park H.-J."/>
            <person name="Ramirez L."/>
            <person name="Alfaro M."/>
            <person name="Sun H."/>
            <person name="Tritt A."/>
            <person name="Yoshinaga Y."/>
            <person name="Zwiers L.-H."/>
            <person name="Turgeon B."/>
            <person name="Goodwin S."/>
            <person name="Spatafora J."/>
            <person name="Crous P."/>
            <person name="Grigoriev I."/>
        </authorList>
    </citation>
    <scope>NUCLEOTIDE SEQUENCE</scope>
    <source>
        <strain evidence="2">CBS 113979</strain>
    </source>
</reference>
<dbReference type="EMBL" id="ML977194">
    <property type="protein sequence ID" value="KAF1981747.1"/>
    <property type="molecule type" value="Genomic_DNA"/>
</dbReference>
<dbReference type="AlphaFoldDB" id="A0A6G1GLW5"/>
<sequence length="230" mass="26011">MAHHQNLVDNQVKMEAQEVSLVNSNKLREFVPASVQSDSLRAFGRAHYGFRSLQFSGVPAWFATSLHEVHGNGEIHTRVRTATPSLTEQDDSSLARSTFGLRTVQLRSADGNGVFTIHKDLLCSNSCFFHGALHGSFLGASLDVLDTDAETVTLAVAVDWMYHGTLPTSIPNIIDHITWHRAMLLQIYIFADKYGFDKLRLYIMKRWQQRDLRDKAPIRKMPETKLICKI</sequence>
<organism evidence="2 3">
    <name type="scientific">Aulographum hederae CBS 113979</name>
    <dbReference type="NCBI Taxonomy" id="1176131"/>
    <lineage>
        <taxon>Eukaryota</taxon>
        <taxon>Fungi</taxon>
        <taxon>Dikarya</taxon>
        <taxon>Ascomycota</taxon>
        <taxon>Pezizomycotina</taxon>
        <taxon>Dothideomycetes</taxon>
        <taxon>Pleosporomycetidae</taxon>
        <taxon>Aulographales</taxon>
        <taxon>Aulographaceae</taxon>
    </lineage>
</organism>
<dbReference type="CDD" id="cd18186">
    <property type="entry name" value="BTB_POZ_ZBTB_KLHL-like"/>
    <property type="match status" value="1"/>
</dbReference>
<dbReference type="InterPro" id="IPR011333">
    <property type="entry name" value="SKP1/BTB/POZ_sf"/>
</dbReference>
<accession>A0A6G1GLW5</accession>
<evidence type="ECO:0000313" key="2">
    <source>
        <dbReference type="EMBL" id="KAF1981747.1"/>
    </source>
</evidence>
<dbReference type="Proteomes" id="UP000800041">
    <property type="component" value="Unassembled WGS sequence"/>
</dbReference>
<evidence type="ECO:0000313" key="3">
    <source>
        <dbReference type="Proteomes" id="UP000800041"/>
    </source>
</evidence>
<dbReference type="SUPFAM" id="SSF54695">
    <property type="entry name" value="POZ domain"/>
    <property type="match status" value="1"/>
</dbReference>
<evidence type="ECO:0000259" key="1">
    <source>
        <dbReference type="PROSITE" id="PS50097"/>
    </source>
</evidence>
<name>A0A6G1GLW5_9PEZI</name>
<dbReference type="OrthoDB" id="194443at2759"/>